<name>A0A447IBM9_9HYPH</name>
<protein>
    <recommendedName>
        <fullName evidence="4">SHOCT domain-containing protein</fullName>
    </recommendedName>
</protein>
<evidence type="ECO:0000313" key="3">
    <source>
        <dbReference type="Proteomes" id="UP000268844"/>
    </source>
</evidence>
<dbReference type="Proteomes" id="UP000268844">
    <property type="component" value="Unassembled WGS sequence"/>
</dbReference>
<accession>A0A447IBM9</accession>
<evidence type="ECO:0000256" key="1">
    <source>
        <dbReference type="SAM" id="SignalP"/>
    </source>
</evidence>
<evidence type="ECO:0008006" key="4">
    <source>
        <dbReference type="Google" id="ProtNLM"/>
    </source>
</evidence>
<keyword evidence="3" id="KW-1185">Reference proteome</keyword>
<feature type="chain" id="PRO_5019476137" description="SHOCT domain-containing protein" evidence="1">
    <location>
        <begin position="25"/>
        <end position="84"/>
    </location>
</feature>
<keyword evidence="1" id="KW-0732">Signal</keyword>
<dbReference type="EMBL" id="UZWD01000025">
    <property type="protein sequence ID" value="VDS04804.1"/>
    <property type="molecule type" value="Genomic_DNA"/>
</dbReference>
<sequence length="84" mass="8988">MVMCMRFLRPALVLMLLAPGVALAQVPPSHGPAEAQLCRSQLELLIDGGKLTEEEVARFEAQCDCLEQRATSGSDAQCTDGELG</sequence>
<evidence type="ECO:0000313" key="2">
    <source>
        <dbReference type="EMBL" id="VDS04804.1"/>
    </source>
</evidence>
<feature type="signal peptide" evidence="1">
    <location>
        <begin position="1"/>
        <end position="24"/>
    </location>
</feature>
<dbReference type="AlphaFoldDB" id="A0A447IBM9"/>
<organism evidence="2 3">
    <name type="scientific">Devosia equisanguinis</name>
    <dbReference type="NCBI Taxonomy" id="2490941"/>
    <lineage>
        <taxon>Bacteria</taxon>
        <taxon>Pseudomonadati</taxon>
        <taxon>Pseudomonadota</taxon>
        <taxon>Alphaproteobacteria</taxon>
        <taxon>Hyphomicrobiales</taxon>
        <taxon>Devosiaceae</taxon>
        <taxon>Devosia</taxon>
    </lineage>
</organism>
<proteinExistence type="predicted"/>
<reference evidence="2 3" key="1">
    <citation type="submission" date="2018-12" db="EMBL/GenBank/DDBJ databases">
        <authorList>
            <person name="Criscuolo A."/>
        </authorList>
    </citation>
    <scope>NUCLEOTIDE SEQUENCE [LARGE SCALE GENOMIC DNA]</scope>
    <source>
        <strain evidence="2">ACIP1116281</strain>
    </source>
</reference>
<gene>
    <name evidence="2" type="ORF">DEVEQU_01944</name>
</gene>